<evidence type="ECO:0000313" key="2">
    <source>
        <dbReference type="Proteomes" id="UP000244336"/>
    </source>
</evidence>
<evidence type="ECO:0008006" key="3">
    <source>
        <dbReference type="Google" id="ProtNLM"/>
    </source>
</evidence>
<accession>A0A2T7CV87</accession>
<dbReference type="PANTHER" id="PTHR34223">
    <property type="entry name" value="OS11G0201299 PROTEIN"/>
    <property type="match status" value="1"/>
</dbReference>
<keyword evidence="2" id="KW-1185">Reference proteome</keyword>
<dbReference type="InterPro" id="IPR053197">
    <property type="entry name" value="F-box_SCFL_complex_component"/>
</dbReference>
<dbReference type="SUPFAM" id="SSF52047">
    <property type="entry name" value="RNI-like"/>
    <property type="match status" value="1"/>
</dbReference>
<evidence type="ECO:0000313" key="1">
    <source>
        <dbReference type="EMBL" id="PUZ47259.1"/>
    </source>
</evidence>
<organism evidence="1 2">
    <name type="scientific">Panicum hallii var. hallii</name>
    <dbReference type="NCBI Taxonomy" id="1504633"/>
    <lineage>
        <taxon>Eukaryota</taxon>
        <taxon>Viridiplantae</taxon>
        <taxon>Streptophyta</taxon>
        <taxon>Embryophyta</taxon>
        <taxon>Tracheophyta</taxon>
        <taxon>Spermatophyta</taxon>
        <taxon>Magnoliopsida</taxon>
        <taxon>Liliopsida</taxon>
        <taxon>Poales</taxon>
        <taxon>Poaceae</taxon>
        <taxon>PACMAD clade</taxon>
        <taxon>Panicoideae</taxon>
        <taxon>Panicodae</taxon>
        <taxon>Paniceae</taxon>
        <taxon>Panicinae</taxon>
        <taxon>Panicum</taxon>
        <taxon>Panicum sect. Panicum</taxon>
    </lineage>
</organism>
<dbReference type="Gramene" id="PUZ47259">
    <property type="protein sequence ID" value="PUZ47259"/>
    <property type="gene ID" value="GQ55_7G150500"/>
</dbReference>
<sequence>MSFLTSWRAVQTCVLSRRWARLWCSAPCLNVDQREFNPTAAPEDWTAGETPNTVRFLNFVDNLLSLHRAESLDTFRFHVSNWHGPGVAHQCLRRGIECCPEVLEFCYSYYDDYELPPLGSSSCRLRRLHLAGIYLDKDFTLHLRSGCPTLIPHRGPFKLLRSLVNVRNLELSGLETLWNLHEGLDTFPAFPNVRTLVFNGCDTSDNLILECFLNSAASLQKLTLQDCKLAELTGKRKRIANPKVMSPKLREDAPAFECPNLMSTEFRYREAEFDELIGHLSGVRRNLQKSTSRLPKPEELFAWHECVCFYFFF</sequence>
<gene>
    <name evidence="1" type="ORF">GQ55_7G150500</name>
</gene>
<name>A0A2T7CV87_9POAL</name>
<dbReference type="Proteomes" id="UP000244336">
    <property type="component" value="Chromosome 7"/>
</dbReference>
<dbReference type="PANTHER" id="PTHR34223:SF102">
    <property type="entry name" value="F-BOX DOMAIN-CONTAINING PROTEIN"/>
    <property type="match status" value="1"/>
</dbReference>
<reference evidence="1 2" key="1">
    <citation type="submission" date="2018-04" db="EMBL/GenBank/DDBJ databases">
        <title>WGS assembly of Panicum hallii var. hallii HAL2.</title>
        <authorList>
            <person name="Lovell J."/>
            <person name="Jenkins J."/>
            <person name="Lowry D."/>
            <person name="Mamidi S."/>
            <person name="Sreedasyam A."/>
            <person name="Weng X."/>
            <person name="Barry K."/>
            <person name="Bonette J."/>
            <person name="Campitelli B."/>
            <person name="Daum C."/>
            <person name="Gordon S."/>
            <person name="Gould B."/>
            <person name="Lipzen A."/>
            <person name="MacQueen A."/>
            <person name="Palacio-Mejia J."/>
            <person name="Plott C."/>
            <person name="Shakirov E."/>
            <person name="Shu S."/>
            <person name="Yoshinaga Y."/>
            <person name="Zane M."/>
            <person name="Rokhsar D."/>
            <person name="Grimwood J."/>
            <person name="Schmutz J."/>
            <person name="Juenger T."/>
        </authorList>
    </citation>
    <scope>NUCLEOTIDE SEQUENCE [LARGE SCALE GENOMIC DNA]</scope>
    <source>
        <strain evidence="2">cv. HAL2</strain>
    </source>
</reference>
<dbReference type="InterPro" id="IPR032675">
    <property type="entry name" value="LRR_dom_sf"/>
</dbReference>
<dbReference type="Gene3D" id="3.80.10.10">
    <property type="entry name" value="Ribonuclease Inhibitor"/>
    <property type="match status" value="1"/>
</dbReference>
<dbReference type="AlphaFoldDB" id="A0A2T7CV87"/>
<dbReference type="EMBL" id="CM009755">
    <property type="protein sequence ID" value="PUZ47259.1"/>
    <property type="molecule type" value="Genomic_DNA"/>
</dbReference>
<proteinExistence type="predicted"/>
<protein>
    <recommendedName>
        <fullName evidence="3">FBD domain-containing protein</fullName>
    </recommendedName>
</protein>
<dbReference type="OrthoDB" id="612216at2759"/>